<feature type="compositionally biased region" description="Polar residues" evidence="1">
    <location>
        <begin position="326"/>
        <end position="341"/>
    </location>
</feature>
<keyword evidence="3" id="KW-1185">Reference proteome</keyword>
<feature type="compositionally biased region" description="Polar residues" evidence="1">
    <location>
        <begin position="611"/>
        <end position="634"/>
    </location>
</feature>
<feature type="compositionally biased region" description="Polar residues" evidence="1">
    <location>
        <begin position="368"/>
        <end position="377"/>
    </location>
</feature>
<feature type="compositionally biased region" description="Polar residues" evidence="1">
    <location>
        <begin position="864"/>
        <end position="873"/>
    </location>
</feature>
<gene>
    <name evidence="2" type="ORF">TOT_040000975</name>
</gene>
<dbReference type="VEuPathDB" id="PiroplasmaDB:TOT_040000975"/>
<feature type="compositionally biased region" description="Low complexity" evidence="1">
    <location>
        <begin position="566"/>
        <end position="576"/>
    </location>
</feature>
<evidence type="ECO:0000256" key="1">
    <source>
        <dbReference type="SAM" id="MobiDB-lite"/>
    </source>
</evidence>
<sequence>MDFVIDRFPNYPENVLLSSSSSPYKDSNFFLCSLASYILGLLTVVTLLLCEPGLSDVDRVITLNIDKNADHTRFIVEKHVIDDIFFYVYYPRLGFQVESVYIGCFKGWIKNFDLKSDFCYALANYDYIHDDGLFYEIGTATAAYSRDHQKVILQCPKLKDHLIRASIVLKYIKETHYFDKTNLKNVITEVDKANYQEPPGYLRNANSLDVSDSLLTILHFGSVGAFVDSSLSQAHRASQNQAESNTDGASTSQRVPEESSSHTEGNQQHSDRVTVIETPRFAVSITDDYHSHTSESQNANSASNDTRPHSPTLAPIAEEEDDDPTISLSLDPTSTIDQQETSTDEMNTEGAASAEDHFENEADKSSEESISSVQPATELTGAEDHPTSDQLDSEQVETEDSASIELTQSTTEDVCEQSVSEFASFTVPNDNQSVSEDPVESSDFQYTDGKAAMENQVTEPSGTNEQESSTDQPGSAEAITEEPSHQDTSTIADPEDNSDLSESGEKIESAEITSQDTTILAESESTTDTAESDSENTSVLPESESVLTTVTVESEPNEKVETSSVAQEETQDTQAQEAEHNSSQCHSEINTSQDTSIVQSESPGEEDATVENENQTFTEPNASEDSTSLQSGPPTSEIGEQAISEYSTSPTFAEPYTEAVADESNQQDQQNTANQQEQPTIANQQEQPTIANQQEQPTIANQQEQLADQEVESTQQPDSTTAQVQPQYTSTENNTEHTPSEDSNISIDQDLPTVHTTPLEGSFEDSGNSLLPESSTDQPENTELTQSPSHTSEQYTEPVQRRSSTFHIDAEPTSTMEDTSKSNLRAADPSENESPKSSGHSDPNDKDVDEITSESLENKPELLSNDQQSTPTQDGCIWL</sequence>
<reference evidence="2 3" key="1">
    <citation type="journal article" date="2012" name="MBio">
        <title>Comparative genome analysis of three eukaryotic parasites with differing abilities to transform leukocytes reveals key mediators of Theileria-induced leukocyte transformation.</title>
        <authorList>
            <person name="Hayashida K."/>
            <person name="Hara Y."/>
            <person name="Abe T."/>
            <person name="Yamasaki C."/>
            <person name="Toyoda A."/>
            <person name="Kosuge T."/>
            <person name="Suzuki Y."/>
            <person name="Sato Y."/>
            <person name="Kawashima S."/>
            <person name="Katayama T."/>
            <person name="Wakaguri H."/>
            <person name="Inoue N."/>
            <person name="Homma K."/>
            <person name="Tada-Umezaki M."/>
            <person name="Yagi Y."/>
            <person name="Fujii Y."/>
            <person name="Habara T."/>
            <person name="Kanehisa M."/>
            <person name="Watanabe H."/>
            <person name="Ito K."/>
            <person name="Gojobori T."/>
            <person name="Sugawara H."/>
            <person name="Imanishi T."/>
            <person name="Weir W."/>
            <person name="Gardner M."/>
            <person name="Pain A."/>
            <person name="Shiels B."/>
            <person name="Hattori M."/>
            <person name="Nene V."/>
            <person name="Sugimoto C."/>
        </authorList>
    </citation>
    <scope>NUCLEOTIDE SEQUENCE [LARGE SCALE GENOMIC DNA]</scope>
    <source>
        <strain evidence="2 3">Shintoku</strain>
    </source>
</reference>
<dbReference type="GeneID" id="20716995"/>
<protein>
    <submittedName>
        <fullName evidence="2">Uncharacterized protein</fullName>
    </submittedName>
</protein>
<feature type="compositionally biased region" description="Acidic residues" evidence="1">
    <location>
        <begin position="391"/>
        <end position="402"/>
    </location>
</feature>
<feature type="compositionally biased region" description="Polar residues" evidence="1">
    <location>
        <begin position="545"/>
        <end position="554"/>
    </location>
</feature>
<dbReference type="AlphaFoldDB" id="J7M4N5"/>
<feature type="compositionally biased region" description="Polar residues" evidence="1">
    <location>
        <begin position="236"/>
        <end position="254"/>
    </location>
</feature>
<dbReference type="Proteomes" id="UP000003786">
    <property type="component" value="Chromosome 4"/>
</dbReference>
<accession>J7M4N5</accession>
<dbReference type="RefSeq" id="XP_009692646.1">
    <property type="nucleotide sequence ID" value="XM_009694351.1"/>
</dbReference>
<feature type="compositionally biased region" description="Polar residues" evidence="1">
    <location>
        <begin position="581"/>
        <end position="602"/>
    </location>
</feature>
<name>J7M4N5_THEOR</name>
<feature type="compositionally biased region" description="Polar residues" evidence="1">
    <location>
        <begin position="765"/>
        <end position="823"/>
    </location>
</feature>
<feature type="compositionally biased region" description="Polar residues" evidence="1">
    <location>
        <begin position="679"/>
        <end position="733"/>
    </location>
</feature>
<evidence type="ECO:0000313" key="2">
    <source>
        <dbReference type="EMBL" id="BAM42345.1"/>
    </source>
</evidence>
<proteinExistence type="predicted"/>
<feature type="region of interest" description="Disordered" evidence="1">
    <location>
        <begin position="289"/>
        <end position="879"/>
    </location>
</feature>
<feature type="compositionally biased region" description="Polar residues" evidence="1">
    <location>
        <begin position="294"/>
        <end position="305"/>
    </location>
</feature>
<dbReference type="KEGG" id="tot:TOT_040000975"/>
<feature type="compositionally biased region" description="Polar residues" evidence="1">
    <location>
        <begin position="455"/>
        <end position="473"/>
    </location>
</feature>
<dbReference type="EMBL" id="AP011949">
    <property type="protein sequence ID" value="BAM42345.1"/>
    <property type="molecule type" value="Genomic_DNA"/>
</dbReference>
<feature type="compositionally biased region" description="Polar residues" evidence="1">
    <location>
        <begin position="511"/>
        <end position="520"/>
    </location>
</feature>
<dbReference type="OMA" id="WNTHESI"/>
<feature type="compositionally biased region" description="Basic and acidic residues" evidence="1">
    <location>
        <begin position="354"/>
        <end position="367"/>
    </location>
</feature>
<dbReference type="eggNOG" id="ENOG502TNBS">
    <property type="taxonomic scope" value="Eukaryota"/>
</dbReference>
<feature type="region of interest" description="Disordered" evidence="1">
    <location>
        <begin position="236"/>
        <end position="277"/>
    </location>
</feature>
<feature type="compositionally biased region" description="Polar residues" evidence="1">
    <location>
        <begin position="404"/>
        <end position="435"/>
    </location>
</feature>
<feature type="compositionally biased region" description="Low complexity" evidence="1">
    <location>
        <begin position="666"/>
        <end position="678"/>
    </location>
</feature>
<organism evidence="2 3">
    <name type="scientific">Theileria orientalis strain Shintoku</name>
    <dbReference type="NCBI Taxonomy" id="869250"/>
    <lineage>
        <taxon>Eukaryota</taxon>
        <taxon>Sar</taxon>
        <taxon>Alveolata</taxon>
        <taxon>Apicomplexa</taxon>
        <taxon>Aconoidasida</taxon>
        <taxon>Piroplasmida</taxon>
        <taxon>Theileriidae</taxon>
        <taxon>Theileria</taxon>
    </lineage>
</organism>
<evidence type="ECO:0000313" key="3">
    <source>
        <dbReference type="Proteomes" id="UP000003786"/>
    </source>
</evidence>